<feature type="region of interest" description="Disordered" evidence="1">
    <location>
        <begin position="201"/>
        <end position="280"/>
    </location>
</feature>
<keyword evidence="3" id="KW-1185">Reference proteome</keyword>
<dbReference type="InParanoid" id="A0A1V8SP27"/>
<dbReference type="AlphaFoldDB" id="A0A1V8SP27"/>
<sequence>MSAAAPKNDADALAEAVIACDVTFVPKECFHEVDNASAANHGGRVRVLVGMQYIPGTSPGPWYDPPEAKRVYLSRSNHENSELPGSYKKRLYTGGDPCTCDKAYFMGVYNYQHVCIDNRIDWPDFECVHTNVDYPELMALPGLSGLDEGDRAEVVHRWLDCVYEHVMASDSDRKFRSRVSTLHYRAKAAFQARLAVRESFPGLPKSRDKSAGASAGSSATAPKIQTAIAHPGTVKPSGADRALPIANDAQKHSSQPSRTAYSLFDDSDEEDAELPELGTT</sequence>
<gene>
    <name evidence="2" type="ORF">B0A48_13604</name>
</gene>
<reference evidence="3" key="1">
    <citation type="submission" date="2017-03" db="EMBL/GenBank/DDBJ databases">
        <title>Genomes of endolithic fungi from Antarctica.</title>
        <authorList>
            <person name="Coleine C."/>
            <person name="Masonjones S."/>
            <person name="Stajich J.E."/>
        </authorList>
    </citation>
    <scope>NUCLEOTIDE SEQUENCE [LARGE SCALE GENOMIC DNA]</scope>
    <source>
        <strain evidence="3">CCFEE 5527</strain>
    </source>
</reference>
<accession>A0A1V8SP27</accession>
<organism evidence="2 3">
    <name type="scientific">Cryoendolithus antarcticus</name>
    <dbReference type="NCBI Taxonomy" id="1507870"/>
    <lineage>
        <taxon>Eukaryota</taxon>
        <taxon>Fungi</taxon>
        <taxon>Dikarya</taxon>
        <taxon>Ascomycota</taxon>
        <taxon>Pezizomycotina</taxon>
        <taxon>Dothideomycetes</taxon>
        <taxon>Dothideomycetidae</taxon>
        <taxon>Cladosporiales</taxon>
        <taxon>Cladosporiaceae</taxon>
        <taxon>Cryoendolithus</taxon>
    </lineage>
</organism>
<dbReference type="Proteomes" id="UP000192596">
    <property type="component" value="Unassembled WGS sequence"/>
</dbReference>
<evidence type="ECO:0000313" key="3">
    <source>
        <dbReference type="Proteomes" id="UP000192596"/>
    </source>
</evidence>
<comment type="caution">
    <text evidence="2">The sequence shown here is derived from an EMBL/GenBank/DDBJ whole genome shotgun (WGS) entry which is preliminary data.</text>
</comment>
<dbReference type="EMBL" id="NAJO01000033">
    <property type="protein sequence ID" value="OQO00915.1"/>
    <property type="molecule type" value="Genomic_DNA"/>
</dbReference>
<proteinExistence type="predicted"/>
<evidence type="ECO:0000256" key="1">
    <source>
        <dbReference type="SAM" id="MobiDB-lite"/>
    </source>
</evidence>
<name>A0A1V8SP27_9PEZI</name>
<protein>
    <submittedName>
        <fullName evidence="2">Uncharacterized protein</fullName>
    </submittedName>
</protein>
<feature type="compositionally biased region" description="Acidic residues" evidence="1">
    <location>
        <begin position="265"/>
        <end position="274"/>
    </location>
</feature>
<evidence type="ECO:0000313" key="2">
    <source>
        <dbReference type="EMBL" id="OQO00915.1"/>
    </source>
</evidence>